<keyword evidence="4" id="KW-1185">Reference proteome</keyword>
<dbReference type="SUPFAM" id="SSF51735">
    <property type="entry name" value="NAD(P)-binding Rossmann-fold domains"/>
    <property type="match status" value="1"/>
</dbReference>
<evidence type="ECO:0000256" key="1">
    <source>
        <dbReference type="ARBA" id="ARBA00006484"/>
    </source>
</evidence>
<dbReference type="STRING" id="1196324.A374_09473"/>
<dbReference type="OrthoDB" id="9803333at2"/>
<comment type="similarity">
    <text evidence="1">Belongs to the short-chain dehydrogenases/reductases (SDR) family.</text>
</comment>
<sequence>MKHAIVTAGSKGLGKQVTLALLNKGYCVSVNYRSDEESVLHLQQEWKSHRDRLHFVQGDITKKEDIQRICKEAVARFGAIHFLINNAGPYVFERKKLADYEDHEWYEMIEGNLSAVYHFLKIVIPIMRKQHFGRIITYGFQDAEYTPGWVYRSAFSAAKVGLVSLTKTIALEEAEHGITANMVCPGNIVGDMKEASIEEARRLQDADTPIGRSGTGEDIARIIAFLCEEQSDMITGSVISATGGLDVINRHRK</sequence>
<dbReference type="GO" id="GO:0016491">
    <property type="term" value="F:oxidoreductase activity"/>
    <property type="evidence" value="ECO:0007669"/>
    <property type="project" value="UniProtKB-KW"/>
</dbReference>
<dbReference type="EMBL" id="AKKV01000025">
    <property type="protein sequence ID" value="EIT85456.1"/>
    <property type="molecule type" value="Genomic_DNA"/>
</dbReference>
<name>I8J169_9BACL</name>
<dbReference type="InterPro" id="IPR002347">
    <property type="entry name" value="SDR_fam"/>
</dbReference>
<dbReference type="PANTHER" id="PTHR42879:SF2">
    <property type="entry name" value="3-OXOACYL-[ACYL-CARRIER-PROTEIN] REDUCTASE FABG"/>
    <property type="match status" value="1"/>
</dbReference>
<evidence type="ECO:0000256" key="2">
    <source>
        <dbReference type="ARBA" id="ARBA00023002"/>
    </source>
</evidence>
<dbReference type="AlphaFoldDB" id="I8J169"/>
<dbReference type="Gene3D" id="3.40.50.720">
    <property type="entry name" value="NAD(P)-binding Rossmann-like Domain"/>
    <property type="match status" value="1"/>
</dbReference>
<dbReference type="InterPro" id="IPR050259">
    <property type="entry name" value="SDR"/>
</dbReference>
<organism evidence="3 4">
    <name type="scientific">Fictibacillus macauensis ZFHKF-1</name>
    <dbReference type="NCBI Taxonomy" id="1196324"/>
    <lineage>
        <taxon>Bacteria</taxon>
        <taxon>Bacillati</taxon>
        <taxon>Bacillota</taxon>
        <taxon>Bacilli</taxon>
        <taxon>Bacillales</taxon>
        <taxon>Fictibacillaceae</taxon>
        <taxon>Fictibacillus</taxon>
    </lineage>
</organism>
<dbReference type="PRINTS" id="PR00081">
    <property type="entry name" value="GDHRDH"/>
</dbReference>
<dbReference type="PRINTS" id="PR00080">
    <property type="entry name" value="SDRFAMILY"/>
</dbReference>
<dbReference type="RefSeq" id="WP_007201981.1">
    <property type="nucleotide sequence ID" value="NZ_AKKV01000025.1"/>
</dbReference>
<dbReference type="PANTHER" id="PTHR42879">
    <property type="entry name" value="3-OXOACYL-(ACYL-CARRIER-PROTEIN) REDUCTASE"/>
    <property type="match status" value="1"/>
</dbReference>
<dbReference type="InterPro" id="IPR036291">
    <property type="entry name" value="NAD(P)-bd_dom_sf"/>
</dbReference>
<proteinExistence type="inferred from homology"/>
<keyword evidence="2" id="KW-0560">Oxidoreductase</keyword>
<dbReference type="eggNOG" id="COG1028">
    <property type="taxonomic scope" value="Bacteria"/>
</dbReference>
<protein>
    <submittedName>
        <fullName evidence="3">3-ketoacyl-(Acyl-carrier-protein) reductase</fullName>
    </submittedName>
</protein>
<dbReference type="CDD" id="cd05233">
    <property type="entry name" value="SDR_c"/>
    <property type="match status" value="1"/>
</dbReference>
<reference evidence="3 4" key="1">
    <citation type="journal article" date="2012" name="J. Bacteriol.">
        <title>Genome of Bacillus macauensis ZFHKF-1, a Long-Chain-Forming Bacterium.</title>
        <authorList>
            <person name="Cai L."/>
            <person name="Zhang T."/>
        </authorList>
    </citation>
    <scope>NUCLEOTIDE SEQUENCE [LARGE SCALE GENOMIC DNA]</scope>
    <source>
        <strain evidence="3 4">ZFHKF-1</strain>
    </source>
</reference>
<comment type="caution">
    <text evidence="3">The sequence shown here is derived from an EMBL/GenBank/DDBJ whole genome shotgun (WGS) entry which is preliminary data.</text>
</comment>
<accession>I8J169</accession>
<gene>
    <name evidence="3" type="primary">fabG</name>
    <name evidence="3" type="ORF">A374_09473</name>
</gene>
<evidence type="ECO:0000313" key="4">
    <source>
        <dbReference type="Proteomes" id="UP000004080"/>
    </source>
</evidence>
<dbReference type="Pfam" id="PF13561">
    <property type="entry name" value="adh_short_C2"/>
    <property type="match status" value="1"/>
</dbReference>
<dbReference type="Proteomes" id="UP000004080">
    <property type="component" value="Unassembled WGS sequence"/>
</dbReference>
<evidence type="ECO:0000313" key="3">
    <source>
        <dbReference type="EMBL" id="EIT85456.1"/>
    </source>
</evidence>
<dbReference type="PATRIC" id="fig|1196324.3.peg.1933"/>
<dbReference type="GO" id="GO:0008206">
    <property type="term" value="P:bile acid metabolic process"/>
    <property type="evidence" value="ECO:0007669"/>
    <property type="project" value="UniProtKB-ARBA"/>
</dbReference>
<dbReference type="FunFam" id="3.40.50.720:FF:000084">
    <property type="entry name" value="Short-chain dehydrogenase reductase"/>
    <property type="match status" value="1"/>
</dbReference>